<protein>
    <submittedName>
        <fullName evidence="3">Putative UspA domain protein</fullName>
    </submittedName>
</protein>
<dbReference type="InterPro" id="IPR051688">
    <property type="entry name" value="USP_A"/>
</dbReference>
<dbReference type="InterPro" id="IPR003115">
    <property type="entry name" value="ParB_N"/>
</dbReference>
<dbReference type="PRINTS" id="PR01438">
    <property type="entry name" value="UNVRSLSTRESS"/>
</dbReference>
<dbReference type="Proteomes" id="UP000195514">
    <property type="component" value="Chromosome I"/>
</dbReference>
<comment type="similarity">
    <text evidence="1">Belongs to the universal stress protein A family.</text>
</comment>
<dbReference type="SMART" id="SM00470">
    <property type="entry name" value="ParB"/>
    <property type="match status" value="1"/>
</dbReference>
<gene>
    <name evidence="3" type="ORF">CFX1CAM_1501</name>
</gene>
<dbReference type="OrthoDB" id="1100724at2"/>
<evidence type="ECO:0000259" key="2">
    <source>
        <dbReference type="SMART" id="SM00470"/>
    </source>
</evidence>
<keyword evidence="4" id="KW-1185">Reference proteome</keyword>
<dbReference type="Pfam" id="PF00582">
    <property type="entry name" value="Usp"/>
    <property type="match status" value="1"/>
</dbReference>
<dbReference type="PANTHER" id="PTHR43010">
    <property type="entry name" value="UNIVERSAL STRESS PROTEIN SLR1230"/>
    <property type="match status" value="1"/>
</dbReference>
<proteinExistence type="inferred from homology"/>
<dbReference type="InterPro" id="IPR006015">
    <property type="entry name" value="Universal_stress_UspA"/>
</dbReference>
<evidence type="ECO:0000313" key="3">
    <source>
        <dbReference type="EMBL" id="SMX54566.1"/>
    </source>
</evidence>
<accession>A0A1Y6K4S7</accession>
<dbReference type="PANTHER" id="PTHR43010:SF1">
    <property type="entry name" value="USPA DOMAIN-CONTAINING PROTEIN"/>
    <property type="match status" value="1"/>
</dbReference>
<dbReference type="SUPFAM" id="SSF52402">
    <property type="entry name" value="Adenine nucleotide alpha hydrolases-like"/>
    <property type="match status" value="2"/>
</dbReference>
<dbReference type="EMBL" id="LT859958">
    <property type="protein sequence ID" value="SMX54566.1"/>
    <property type="molecule type" value="Genomic_DNA"/>
</dbReference>
<name>A0A1Y6K4S7_9CHLR</name>
<dbReference type="KEGG" id="abat:CFX1CAM_1501"/>
<evidence type="ECO:0000313" key="4">
    <source>
        <dbReference type="Proteomes" id="UP000195514"/>
    </source>
</evidence>
<sequence length="583" mass="66541">MLPGNENKIEYVRALEDFRRARAKARLQRLWAAFTGESLDLLRFNDISQRIRSTGFSSRGLQEIPVNAIVGSVNRYQDFNRNFLPLLDADIERWANVKAAITKPGGVGLPPILVYKIGEAYFVLDGNHRVSIAKQMGMEELEAYVTEIKTRVPITPEDSPDDIILKAEYSKFLENTNIDSIIPDATFSLTSPGQYLILEEHIHVHRHYMGLEQQREIPWDEAIWHWYEHVYQPLIEIIRDQNLMKEFPERTETDLYIWILDHQAYLQEQLGWSVRPEKAALDLLRQQSGQMFRTIKRWFRKKNNEFMISSTRGEKIHEGHELNINRHHNKLFSDILVAFSGKSGSWIALEQAVRVGALEGADVRGLVIKKGFDWIGPEVSEQEIIRHFSESLEDKGVHGNLVFAQGNIAETILNRNKVNDLVVLKLDHPPSTNRFARLKSGMRRIVRKSTIPMLFVCNELSEMNRMLLAYDGSPKGKQALYIATYLASRYDKDLSVVVVDQDEAQGQQKLSDAVEYLGLDGVRQIFRKPTKPTNIVILQVAEDINADLIIMGGYGFSPVLEIIFGSTVDGVLRGTHVPVLVAQ</sequence>
<dbReference type="RefSeq" id="WP_087862400.1">
    <property type="nucleotide sequence ID" value="NZ_LT859958.1"/>
</dbReference>
<evidence type="ECO:0000256" key="1">
    <source>
        <dbReference type="ARBA" id="ARBA00008791"/>
    </source>
</evidence>
<dbReference type="InterPro" id="IPR036086">
    <property type="entry name" value="ParB/Sulfiredoxin_sf"/>
</dbReference>
<dbReference type="CDD" id="cd00293">
    <property type="entry name" value="USP-like"/>
    <property type="match status" value="2"/>
</dbReference>
<organism evidence="3 4">
    <name type="scientific">Candidatus Brevifilum fermentans</name>
    <dbReference type="NCBI Taxonomy" id="1986204"/>
    <lineage>
        <taxon>Bacteria</taxon>
        <taxon>Bacillati</taxon>
        <taxon>Chloroflexota</taxon>
        <taxon>Anaerolineae</taxon>
        <taxon>Anaerolineales</taxon>
        <taxon>Anaerolineaceae</taxon>
        <taxon>Candidatus Brevifilum</taxon>
    </lineage>
</organism>
<dbReference type="SUPFAM" id="SSF110849">
    <property type="entry name" value="ParB/Sulfiredoxin"/>
    <property type="match status" value="1"/>
</dbReference>
<dbReference type="AlphaFoldDB" id="A0A1Y6K4S7"/>
<reference evidence="4" key="1">
    <citation type="submission" date="2017-05" db="EMBL/GenBank/DDBJ databases">
        <authorList>
            <person name="Kirkegaard R."/>
            <person name="Mcilroy J S."/>
        </authorList>
    </citation>
    <scope>NUCLEOTIDE SEQUENCE [LARGE SCALE GENOMIC DNA]</scope>
</reference>
<dbReference type="InterPro" id="IPR006016">
    <property type="entry name" value="UspA"/>
</dbReference>
<dbReference type="Gene3D" id="3.90.1530.10">
    <property type="entry name" value="Conserved hypothetical protein from pyrococcus furiosus pfu- 392566-001, ParB domain"/>
    <property type="match status" value="1"/>
</dbReference>
<feature type="domain" description="ParB-like N-terminal" evidence="2">
    <location>
        <begin position="62"/>
        <end position="160"/>
    </location>
</feature>
<dbReference type="Gene3D" id="3.40.50.12370">
    <property type="match status" value="1"/>
</dbReference>